<keyword evidence="2" id="KW-0472">Membrane</keyword>
<feature type="transmembrane region" description="Helical" evidence="2">
    <location>
        <begin position="12"/>
        <end position="33"/>
    </location>
</feature>
<evidence type="ECO:0000256" key="2">
    <source>
        <dbReference type="SAM" id="Phobius"/>
    </source>
</evidence>
<keyword evidence="2" id="KW-1133">Transmembrane helix</keyword>
<feature type="transmembrane region" description="Helical" evidence="2">
    <location>
        <begin position="45"/>
        <end position="64"/>
    </location>
</feature>
<protein>
    <submittedName>
        <fullName evidence="3">Uncharacterized protein</fullName>
    </submittedName>
</protein>
<dbReference type="EMBL" id="FXAR01000009">
    <property type="protein sequence ID" value="SMG36609.1"/>
    <property type="molecule type" value="Genomic_DNA"/>
</dbReference>
<evidence type="ECO:0000313" key="4">
    <source>
        <dbReference type="Proteomes" id="UP000193309"/>
    </source>
</evidence>
<organism evidence="3 4">
    <name type="scientific">Corynebacterium pollutisoli</name>
    <dbReference type="NCBI Taxonomy" id="1610489"/>
    <lineage>
        <taxon>Bacteria</taxon>
        <taxon>Bacillati</taxon>
        <taxon>Actinomycetota</taxon>
        <taxon>Actinomycetes</taxon>
        <taxon>Mycobacteriales</taxon>
        <taxon>Corynebacteriaceae</taxon>
        <taxon>Corynebacterium</taxon>
    </lineage>
</organism>
<feature type="region of interest" description="Disordered" evidence="1">
    <location>
        <begin position="147"/>
        <end position="168"/>
    </location>
</feature>
<name>A0A1X7K719_9CORY</name>
<dbReference type="AlphaFoldDB" id="A0A1X7K719"/>
<reference evidence="4" key="1">
    <citation type="submission" date="2017-04" db="EMBL/GenBank/DDBJ databases">
        <authorList>
            <person name="Varghese N."/>
            <person name="Submissions S."/>
        </authorList>
    </citation>
    <scope>NUCLEOTIDE SEQUENCE [LARGE SCALE GENOMIC DNA]</scope>
    <source>
        <strain evidence="4">VDS</strain>
    </source>
</reference>
<feature type="transmembrane region" description="Helical" evidence="2">
    <location>
        <begin position="85"/>
        <end position="105"/>
    </location>
</feature>
<sequence length="168" mass="18059">MMTWRGRRILPLYGLLAAVGTLLLIGIPSDIIPNPIFGREVPVRWWEYPVLGATALLTGAWFSIGKVHDHPEDKPERSALMSVSVFAAWFAVACPVCNKLILLVLGTSGAMGLWAPAQPYLAVISLVALTASVVWKWRTKLDGCADGSCAAPGSHARATTPPALSTRR</sequence>
<gene>
    <name evidence="3" type="ORF">SAMN06295981_2265</name>
</gene>
<dbReference type="Proteomes" id="UP000193309">
    <property type="component" value="Unassembled WGS sequence"/>
</dbReference>
<evidence type="ECO:0000313" key="3">
    <source>
        <dbReference type="EMBL" id="SMG36609.1"/>
    </source>
</evidence>
<feature type="transmembrane region" description="Helical" evidence="2">
    <location>
        <begin position="117"/>
        <end position="135"/>
    </location>
</feature>
<evidence type="ECO:0000256" key="1">
    <source>
        <dbReference type="SAM" id="MobiDB-lite"/>
    </source>
</evidence>
<accession>A0A1X7K719</accession>
<dbReference type="RefSeq" id="WP_085550408.1">
    <property type="nucleotide sequence ID" value="NZ_FXAR01000009.1"/>
</dbReference>
<keyword evidence="4" id="KW-1185">Reference proteome</keyword>
<dbReference type="STRING" id="1610489.SAMN06295981_2265"/>
<keyword evidence="2" id="KW-0812">Transmembrane</keyword>
<proteinExistence type="predicted"/>